<sequence>MSTEILSSPSTPTRPSRYHYASSASYQPADSSPLVSSSPSSPPSSPGAEAHSRRRAQYKPLNAISYTAPRAHRSQRRKVTVDTDPFAAFSGSAAAAAATEEAPRKAFLRERFRARCLERAQKDRERKIEGRRRALSEAISDGDDEVMADDEDDEDFINDELFRRLVVNGRRKQQHQYRLSYSHEVGSSYDPAIEDITEWELDDEPEVLPPIDTTPEDLDQEELAAYAEECDIYSGDINTDELFSLSDMEDFDAPEERHEQSNSQKTATVTETDIEMVF</sequence>
<evidence type="ECO:0000313" key="3">
    <source>
        <dbReference type="Proteomes" id="UP000218811"/>
    </source>
</evidence>
<protein>
    <submittedName>
        <fullName evidence="2">Uncharacterized protein</fullName>
    </submittedName>
</protein>
<evidence type="ECO:0000313" key="2">
    <source>
        <dbReference type="EMBL" id="PCH44911.1"/>
    </source>
</evidence>
<keyword evidence="3" id="KW-1185">Reference proteome</keyword>
<feature type="region of interest" description="Disordered" evidence="1">
    <location>
        <begin position="246"/>
        <end position="278"/>
    </location>
</feature>
<reference evidence="2 3" key="1">
    <citation type="journal article" date="2012" name="Science">
        <title>The Paleozoic origin of enzymatic lignin decomposition reconstructed from 31 fungal genomes.</title>
        <authorList>
            <person name="Floudas D."/>
            <person name="Binder M."/>
            <person name="Riley R."/>
            <person name="Barry K."/>
            <person name="Blanchette R.A."/>
            <person name="Henrissat B."/>
            <person name="Martinez A.T."/>
            <person name="Otillar R."/>
            <person name="Spatafora J.W."/>
            <person name="Yadav J.S."/>
            <person name="Aerts A."/>
            <person name="Benoit I."/>
            <person name="Boyd A."/>
            <person name="Carlson A."/>
            <person name="Copeland A."/>
            <person name="Coutinho P.M."/>
            <person name="de Vries R.P."/>
            <person name="Ferreira P."/>
            <person name="Findley K."/>
            <person name="Foster B."/>
            <person name="Gaskell J."/>
            <person name="Glotzer D."/>
            <person name="Gorecki P."/>
            <person name="Heitman J."/>
            <person name="Hesse C."/>
            <person name="Hori C."/>
            <person name="Igarashi K."/>
            <person name="Jurgens J.A."/>
            <person name="Kallen N."/>
            <person name="Kersten P."/>
            <person name="Kohler A."/>
            <person name="Kuees U."/>
            <person name="Kumar T.K.A."/>
            <person name="Kuo A."/>
            <person name="LaButti K."/>
            <person name="Larrondo L.F."/>
            <person name="Lindquist E."/>
            <person name="Ling A."/>
            <person name="Lombard V."/>
            <person name="Lucas S."/>
            <person name="Lundell T."/>
            <person name="Martin R."/>
            <person name="McLaughlin D.J."/>
            <person name="Morgenstern I."/>
            <person name="Morin E."/>
            <person name="Murat C."/>
            <person name="Nagy L.G."/>
            <person name="Nolan M."/>
            <person name="Ohm R.A."/>
            <person name="Patyshakuliyeva A."/>
            <person name="Rokas A."/>
            <person name="Ruiz-Duenas F.J."/>
            <person name="Sabat G."/>
            <person name="Salamov A."/>
            <person name="Samejima M."/>
            <person name="Schmutz J."/>
            <person name="Slot J.C."/>
            <person name="St John F."/>
            <person name="Stenlid J."/>
            <person name="Sun H."/>
            <person name="Sun S."/>
            <person name="Syed K."/>
            <person name="Tsang A."/>
            <person name="Wiebenga A."/>
            <person name="Young D."/>
            <person name="Pisabarro A."/>
            <person name="Eastwood D.C."/>
            <person name="Martin F."/>
            <person name="Cullen D."/>
            <person name="Grigoriev I.V."/>
            <person name="Hibbett D.S."/>
        </authorList>
    </citation>
    <scope>NUCLEOTIDE SEQUENCE [LARGE SCALE GENOMIC DNA]</scope>
    <source>
        <strain evidence="2 3">MD-104</strain>
    </source>
</reference>
<evidence type="ECO:0000256" key="1">
    <source>
        <dbReference type="SAM" id="MobiDB-lite"/>
    </source>
</evidence>
<feature type="region of interest" description="Disordered" evidence="1">
    <location>
        <begin position="1"/>
        <end position="79"/>
    </location>
</feature>
<accession>A0A2H3JSJ4</accession>
<feature type="compositionally biased region" description="Polar residues" evidence="1">
    <location>
        <begin position="261"/>
        <end position="271"/>
    </location>
</feature>
<dbReference type="AlphaFoldDB" id="A0A2H3JSJ4"/>
<name>A0A2H3JSJ4_WOLCO</name>
<dbReference type="OMA" id="FRRIMAN"/>
<proteinExistence type="predicted"/>
<organism evidence="2 3">
    <name type="scientific">Wolfiporia cocos (strain MD-104)</name>
    <name type="common">Brown rot fungus</name>
    <dbReference type="NCBI Taxonomy" id="742152"/>
    <lineage>
        <taxon>Eukaryota</taxon>
        <taxon>Fungi</taxon>
        <taxon>Dikarya</taxon>
        <taxon>Basidiomycota</taxon>
        <taxon>Agaricomycotina</taxon>
        <taxon>Agaricomycetes</taxon>
        <taxon>Polyporales</taxon>
        <taxon>Phaeolaceae</taxon>
        <taxon>Wolfiporia</taxon>
    </lineage>
</organism>
<gene>
    <name evidence="2" type="ORF">WOLCODRAFT_165489</name>
</gene>
<dbReference type="OrthoDB" id="3268127at2759"/>
<dbReference type="Proteomes" id="UP000218811">
    <property type="component" value="Unassembled WGS sequence"/>
</dbReference>
<dbReference type="EMBL" id="KB468168">
    <property type="protein sequence ID" value="PCH44911.1"/>
    <property type="molecule type" value="Genomic_DNA"/>
</dbReference>